<accession>A0A6A4KK80</accession>
<feature type="transmembrane region" description="Helical" evidence="9">
    <location>
        <begin position="69"/>
        <end position="89"/>
    </location>
</feature>
<dbReference type="OrthoDB" id="409725at2759"/>
<evidence type="ECO:0000256" key="8">
    <source>
        <dbReference type="ARBA" id="ARBA00023136"/>
    </source>
</evidence>
<keyword evidence="7 9" id="KW-1133">Transmembrane helix</keyword>
<dbReference type="GO" id="GO:0051119">
    <property type="term" value="F:sugar transmembrane transporter activity"/>
    <property type="evidence" value="ECO:0007669"/>
    <property type="project" value="InterPro"/>
</dbReference>
<feature type="transmembrane region" description="Helical" evidence="9">
    <location>
        <begin position="12"/>
        <end position="33"/>
    </location>
</feature>
<evidence type="ECO:0000256" key="3">
    <source>
        <dbReference type="ARBA" id="ARBA00022448"/>
    </source>
</evidence>
<dbReference type="PANTHER" id="PTHR10791">
    <property type="entry name" value="RAG1-ACTIVATING PROTEIN 1"/>
    <property type="match status" value="1"/>
</dbReference>
<keyword evidence="8 9" id="KW-0472">Membrane</keyword>
<comment type="caution">
    <text evidence="9">Lacks conserved residue(s) required for the propagation of feature annotation.</text>
</comment>
<dbReference type="Proteomes" id="UP000466442">
    <property type="component" value="Unassembled WGS sequence"/>
</dbReference>
<dbReference type="InterPro" id="IPR004316">
    <property type="entry name" value="SWEET_rpt"/>
</dbReference>
<sequence>MVLEEYQDTLGRIAGSMGILHLLIPAAICLQIVRQGSTENINGAHFMIGGCITLLKMRHGQLLNSIHMVTSSSIGFCMCMFYLSVYTFYDDNRKGLGKLFIKFLTIPLILIAYTFLDQPDRAEKIFGTAVSVMMFCLMSFPLFKIKEVIQQKHTGDLSLLMALMGSVQSTLWFLYSLTLGNYIEMLSRMVFCLMCIPQLVLFCIYPMPKTTSRRGKSAKNE</sequence>
<proteinExistence type="inferred from homology"/>
<name>A0A6A4KK80_APOLU</name>
<dbReference type="PANTHER" id="PTHR10791:SF112">
    <property type="entry name" value="SUGAR TRANSPORTER SWEET1"/>
    <property type="match status" value="1"/>
</dbReference>
<feature type="transmembrane region" description="Helical" evidence="9">
    <location>
        <begin position="96"/>
        <end position="113"/>
    </location>
</feature>
<dbReference type="EMBL" id="WIXP02000002">
    <property type="protein sequence ID" value="KAF6215282.1"/>
    <property type="molecule type" value="Genomic_DNA"/>
</dbReference>
<evidence type="ECO:0000256" key="1">
    <source>
        <dbReference type="ARBA" id="ARBA00004127"/>
    </source>
</evidence>
<keyword evidence="6" id="KW-0677">Repeat</keyword>
<feature type="transmembrane region" description="Helical" evidence="9">
    <location>
        <begin position="157"/>
        <end position="175"/>
    </location>
</feature>
<evidence type="ECO:0000256" key="6">
    <source>
        <dbReference type="ARBA" id="ARBA00022737"/>
    </source>
</evidence>
<keyword evidence="11" id="KW-1185">Reference proteome</keyword>
<keyword evidence="5 9" id="KW-0812">Transmembrane</keyword>
<reference evidence="10" key="1">
    <citation type="journal article" date="2021" name="Mol. Ecol. Resour.">
        <title>Apolygus lucorum genome provides insights into omnivorousness and mesophyll feeding.</title>
        <authorList>
            <person name="Liu Y."/>
            <person name="Liu H."/>
            <person name="Wang H."/>
            <person name="Huang T."/>
            <person name="Liu B."/>
            <person name="Yang B."/>
            <person name="Yin L."/>
            <person name="Li B."/>
            <person name="Zhang Y."/>
            <person name="Zhang S."/>
            <person name="Jiang F."/>
            <person name="Zhang X."/>
            <person name="Ren Y."/>
            <person name="Wang B."/>
            <person name="Wang S."/>
            <person name="Lu Y."/>
            <person name="Wu K."/>
            <person name="Fan W."/>
            <person name="Wang G."/>
        </authorList>
    </citation>
    <scope>NUCLEOTIDE SEQUENCE</scope>
    <source>
        <strain evidence="10">12Hb</strain>
    </source>
</reference>
<comment type="subcellular location">
    <subcellularLocation>
        <location evidence="1">Endomembrane system</location>
        <topology evidence="1">Multi-pass membrane protein</topology>
    </subcellularLocation>
</comment>
<dbReference type="GO" id="GO:0012505">
    <property type="term" value="C:endomembrane system"/>
    <property type="evidence" value="ECO:0007669"/>
    <property type="project" value="UniProtKB-SubCell"/>
</dbReference>
<evidence type="ECO:0000256" key="2">
    <source>
        <dbReference type="ARBA" id="ARBA00007809"/>
    </source>
</evidence>
<organism evidence="10 11">
    <name type="scientific">Apolygus lucorum</name>
    <name type="common">Small green plant bug</name>
    <name type="synonym">Lygocoris lucorum</name>
    <dbReference type="NCBI Taxonomy" id="248454"/>
    <lineage>
        <taxon>Eukaryota</taxon>
        <taxon>Metazoa</taxon>
        <taxon>Ecdysozoa</taxon>
        <taxon>Arthropoda</taxon>
        <taxon>Hexapoda</taxon>
        <taxon>Insecta</taxon>
        <taxon>Pterygota</taxon>
        <taxon>Neoptera</taxon>
        <taxon>Paraneoptera</taxon>
        <taxon>Hemiptera</taxon>
        <taxon>Heteroptera</taxon>
        <taxon>Panheteroptera</taxon>
        <taxon>Cimicomorpha</taxon>
        <taxon>Miridae</taxon>
        <taxon>Mirini</taxon>
        <taxon>Apolygus</taxon>
    </lineage>
</organism>
<dbReference type="Gene3D" id="1.20.1280.290">
    <property type="match status" value="2"/>
</dbReference>
<comment type="function">
    <text evidence="9">Mediates sugar transport across membranes.</text>
</comment>
<evidence type="ECO:0000256" key="7">
    <source>
        <dbReference type="ARBA" id="ARBA00022989"/>
    </source>
</evidence>
<dbReference type="InterPro" id="IPR047664">
    <property type="entry name" value="SWEET"/>
</dbReference>
<keyword evidence="4 9" id="KW-0762">Sugar transport</keyword>
<protein>
    <recommendedName>
        <fullName evidence="9">Sugar transporter SWEET</fullName>
    </recommendedName>
</protein>
<gene>
    <name evidence="10" type="ORF">GE061_010034</name>
</gene>
<comment type="caution">
    <text evidence="10">The sequence shown here is derived from an EMBL/GenBank/DDBJ whole genome shotgun (WGS) entry which is preliminary data.</text>
</comment>
<comment type="similarity">
    <text evidence="2 9">Belongs to the SWEET sugar transporter family.</text>
</comment>
<evidence type="ECO:0000313" key="10">
    <source>
        <dbReference type="EMBL" id="KAF6215282.1"/>
    </source>
</evidence>
<evidence type="ECO:0000256" key="5">
    <source>
        <dbReference type="ARBA" id="ARBA00022692"/>
    </source>
</evidence>
<evidence type="ECO:0000256" key="9">
    <source>
        <dbReference type="RuleBase" id="RU910715"/>
    </source>
</evidence>
<dbReference type="GO" id="GO:0016020">
    <property type="term" value="C:membrane"/>
    <property type="evidence" value="ECO:0007669"/>
    <property type="project" value="InterPro"/>
</dbReference>
<evidence type="ECO:0000256" key="4">
    <source>
        <dbReference type="ARBA" id="ARBA00022597"/>
    </source>
</evidence>
<dbReference type="AlphaFoldDB" id="A0A6A4KK80"/>
<dbReference type="Pfam" id="PF03083">
    <property type="entry name" value="MtN3_slv"/>
    <property type="match status" value="2"/>
</dbReference>
<evidence type="ECO:0000313" key="11">
    <source>
        <dbReference type="Proteomes" id="UP000466442"/>
    </source>
</evidence>
<feature type="transmembrane region" description="Helical" evidence="9">
    <location>
        <begin position="125"/>
        <end position="145"/>
    </location>
</feature>
<keyword evidence="3 9" id="KW-0813">Transport</keyword>
<feature type="transmembrane region" description="Helical" evidence="9">
    <location>
        <begin position="187"/>
        <end position="207"/>
    </location>
</feature>